<dbReference type="EMBL" id="BLXT01008183">
    <property type="protein sequence ID" value="GFO46420.1"/>
    <property type="molecule type" value="Genomic_DNA"/>
</dbReference>
<sequence>MLGLAGTIVSGTSFLNTSSLEMKPEHSGDKTRLNDMEAHVLSFHKKFKVQQSATEVMATVFWDSRGMMLLDILPKGETFNADRYCKTLDRLRHAVRRKRRGLLRMELSSNTTVQPPHTAKRTKEWLEHYRWDIIPHPAHSPDLAPSGFDLFGLLKRHLGGKKFEDEDELIGKVRDLFSKLDANFFTQGKEEDLWLHIDAAYAGSACICPEYRPWINGVEYATTVSVNPHKWLHINPPCSALWIKDRELITKPFNVDAVYLRSNVENGGAIMPDFRDIAMAKQFEALVLADPRFEIVADVVSGLVCFRLKGDNAQNKKLLKMIHEDRRISLTPSVVKGVYFLRFCISVCETESHDVIFAWEIIQEQTQALLGS</sequence>
<comment type="subunit">
    <text evidence="3">Homodimer.</text>
</comment>
<dbReference type="GO" id="GO:0030170">
    <property type="term" value="F:pyridoxal phosphate binding"/>
    <property type="evidence" value="ECO:0007669"/>
    <property type="project" value="InterPro"/>
</dbReference>
<dbReference type="Gene3D" id="3.90.1150.10">
    <property type="entry name" value="Aspartate Aminotransferase, domain 1"/>
    <property type="match status" value="1"/>
</dbReference>
<keyword evidence="5" id="KW-0210">Decarboxylase</keyword>
<dbReference type="GO" id="GO:0042427">
    <property type="term" value="P:serotonin biosynthetic process"/>
    <property type="evidence" value="ECO:0007669"/>
    <property type="project" value="TreeGrafter"/>
</dbReference>
<dbReference type="EC" id="4.1.1.28" evidence="8"/>
<evidence type="ECO:0000256" key="6">
    <source>
        <dbReference type="ARBA" id="ARBA00022898"/>
    </source>
</evidence>
<evidence type="ECO:0000256" key="1">
    <source>
        <dbReference type="ARBA" id="ARBA00001933"/>
    </source>
</evidence>
<name>A0AAV4DQJ4_9GAST</name>
<evidence type="ECO:0000256" key="4">
    <source>
        <dbReference type="ARBA" id="ARBA00022584"/>
    </source>
</evidence>
<keyword evidence="13" id="KW-1185">Reference proteome</keyword>
<keyword evidence="6 11" id="KW-0663">Pyridoxal phosphate</keyword>
<dbReference type="InterPro" id="IPR001888">
    <property type="entry name" value="Transposase_1"/>
</dbReference>
<dbReference type="GO" id="GO:0005737">
    <property type="term" value="C:cytoplasm"/>
    <property type="evidence" value="ECO:0007669"/>
    <property type="project" value="TreeGrafter"/>
</dbReference>
<dbReference type="InterPro" id="IPR002129">
    <property type="entry name" value="PyrdxlP-dep_de-COase"/>
</dbReference>
<dbReference type="InterPro" id="IPR015422">
    <property type="entry name" value="PyrdxlP-dep_Trfase_small"/>
</dbReference>
<dbReference type="Gene3D" id="3.40.640.10">
    <property type="entry name" value="Type I PLP-dependent aspartate aminotransferase-like (Major domain)"/>
    <property type="match status" value="1"/>
</dbReference>
<dbReference type="SUPFAM" id="SSF53383">
    <property type="entry name" value="PLP-dependent transferases"/>
    <property type="match status" value="1"/>
</dbReference>
<evidence type="ECO:0000256" key="5">
    <source>
        <dbReference type="ARBA" id="ARBA00022793"/>
    </source>
</evidence>
<dbReference type="AlphaFoldDB" id="A0AAV4DQJ4"/>
<dbReference type="PANTHER" id="PTHR11999">
    <property type="entry name" value="GROUP II PYRIDOXAL-5-PHOSPHATE DECARBOXYLASE"/>
    <property type="match status" value="1"/>
</dbReference>
<dbReference type="PANTHER" id="PTHR11999:SF167">
    <property type="entry name" value="AROMATIC-L-AMINO-ACID DECARBOXYLASE"/>
    <property type="match status" value="1"/>
</dbReference>
<evidence type="ECO:0000256" key="9">
    <source>
        <dbReference type="ARBA" id="ARBA00040968"/>
    </source>
</evidence>
<keyword evidence="4" id="KW-0127">Catecholamine biosynthesis</keyword>
<dbReference type="GO" id="GO:0006584">
    <property type="term" value="P:catecholamine metabolic process"/>
    <property type="evidence" value="ECO:0007669"/>
    <property type="project" value="TreeGrafter"/>
</dbReference>
<organism evidence="12 13">
    <name type="scientific">Plakobranchus ocellatus</name>
    <dbReference type="NCBI Taxonomy" id="259542"/>
    <lineage>
        <taxon>Eukaryota</taxon>
        <taxon>Metazoa</taxon>
        <taxon>Spiralia</taxon>
        <taxon>Lophotrochozoa</taxon>
        <taxon>Mollusca</taxon>
        <taxon>Gastropoda</taxon>
        <taxon>Heterobranchia</taxon>
        <taxon>Euthyneura</taxon>
        <taxon>Panpulmonata</taxon>
        <taxon>Sacoglossa</taxon>
        <taxon>Placobranchoidea</taxon>
        <taxon>Plakobranchidae</taxon>
        <taxon>Plakobranchus</taxon>
    </lineage>
</organism>
<evidence type="ECO:0000256" key="10">
    <source>
        <dbReference type="ARBA" id="ARBA00041275"/>
    </source>
</evidence>
<comment type="cofactor">
    <cofactor evidence="1 11">
        <name>pyridoxal 5'-phosphate</name>
        <dbReference type="ChEBI" id="CHEBI:597326"/>
    </cofactor>
</comment>
<protein>
    <recommendedName>
        <fullName evidence="9">Aromatic-L-amino-acid decarboxylase</fullName>
        <ecNumber evidence="8">4.1.1.28</ecNumber>
    </recommendedName>
    <alternativeName>
        <fullName evidence="10">DOPA decarboxylase</fullName>
    </alternativeName>
</protein>
<dbReference type="Gene3D" id="3.30.420.10">
    <property type="entry name" value="Ribonuclease H-like superfamily/Ribonuclease H"/>
    <property type="match status" value="1"/>
</dbReference>
<keyword evidence="7 11" id="KW-0456">Lyase</keyword>
<proteinExistence type="inferred from homology"/>
<gene>
    <name evidence="12" type="ORF">PoB_007292500</name>
</gene>
<evidence type="ECO:0000256" key="11">
    <source>
        <dbReference type="RuleBase" id="RU000382"/>
    </source>
</evidence>
<comment type="caution">
    <text evidence="12">The sequence shown here is derived from an EMBL/GenBank/DDBJ whole genome shotgun (WGS) entry which is preliminary data.</text>
</comment>
<dbReference type="InterPro" id="IPR010977">
    <property type="entry name" value="Aromatic_deC"/>
</dbReference>
<evidence type="ECO:0000256" key="3">
    <source>
        <dbReference type="ARBA" id="ARBA00011738"/>
    </source>
</evidence>
<reference evidence="12 13" key="1">
    <citation type="journal article" date="2021" name="Elife">
        <title>Chloroplast acquisition without the gene transfer in kleptoplastic sea slugs, Plakobranchus ocellatus.</title>
        <authorList>
            <person name="Maeda T."/>
            <person name="Takahashi S."/>
            <person name="Yoshida T."/>
            <person name="Shimamura S."/>
            <person name="Takaki Y."/>
            <person name="Nagai Y."/>
            <person name="Toyoda A."/>
            <person name="Suzuki Y."/>
            <person name="Arimoto A."/>
            <person name="Ishii H."/>
            <person name="Satoh N."/>
            <person name="Nishiyama T."/>
            <person name="Hasebe M."/>
            <person name="Maruyama T."/>
            <person name="Minagawa J."/>
            <person name="Obokata J."/>
            <person name="Shigenobu S."/>
        </authorList>
    </citation>
    <scope>NUCLEOTIDE SEQUENCE [LARGE SCALE GENOMIC DNA]</scope>
</reference>
<evidence type="ECO:0000256" key="7">
    <source>
        <dbReference type="ARBA" id="ARBA00023239"/>
    </source>
</evidence>
<dbReference type="GO" id="GO:0003676">
    <property type="term" value="F:nucleic acid binding"/>
    <property type="evidence" value="ECO:0007669"/>
    <property type="project" value="InterPro"/>
</dbReference>
<evidence type="ECO:0000313" key="12">
    <source>
        <dbReference type="EMBL" id="GFO46420.1"/>
    </source>
</evidence>
<accession>A0AAV4DQJ4</accession>
<dbReference type="GO" id="GO:0019752">
    <property type="term" value="P:carboxylic acid metabolic process"/>
    <property type="evidence" value="ECO:0007669"/>
    <property type="project" value="InterPro"/>
</dbReference>
<dbReference type="InterPro" id="IPR015424">
    <property type="entry name" value="PyrdxlP-dep_Trfase"/>
</dbReference>
<dbReference type="GO" id="GO:0004058">
    <property type="term" value="F:aromatic-L-amino-acid decarboxylase activity"/>
    <property type="evidence" value="ECO:0007669"/>
    <property type="project" value="TreeGrafter"/>
</dbReference>
<evidence type="ECO:0000256" key="2">
    <source>
        <dbReference type="ARBA" id="ARBA00009533"/>
    </source>
</evidence>
<evidence type="ECO:0000256" key="8">
    <source>
        <dbReference type="ARBA" id="ARBA00038886"/>
    </source>
</evidence>
<dbReference type="Pfam" id="PF00282">
    <property type="entry name" value="Pyridoxal_deC"/>
    <property type="match status" value="1"/>
</dbReference>
<dbReference type="Pfam" id="PF01359">
    <property type="entry name" value="Transposase_1"/>
    <property type="match status" value="1"/>
</dbReference>
<comment type="similarity">
    <text evidence="2 11">Belongs to the group II decarboxylase family.</text>
</comment>
<evidence type="ECO:0000313" key="13">
    <source>
        <dbReference type="Proteomes" id="UP000735302"/>
    </source>
</evidence>
<dbReference type="Proteomes" id="UP000735302">
    <property type="component" value="Unassembled WGS sequence"/>
</dbReference>
<dbReference type="InterPro" id="IPR015421">
    <property type="entry name" value="PyrdxlP-dep_Trfase_major"/>
</dbReference>
<dbReference type="InterPro" id="IPR036397">
    <property type="entry name" value="RNaseH_sf"/>
</dbReference>